<proteinExistence type="predicted"/>
<name>A0A4Z1E400_9MICO</name>
<feature type="domain" description="DUF6286" evidence="2">
    <location>
        <begin position="73"/>
        <end position="181"/>
    </location>
</feature>
<keyword evidence="1" id="KW-0812">Transmembrane</keyword>
<dbReference type="RefSeq" id="WP_135849617.1">
    <property type="nucleotide sequence ID" value="NZ_RHPJ01000002.1"/>
</dbReference>
<comment type="caution">
    <text evidence="3">The sequence shown here is derived from an EMBL/GenBank/DDBJ whole genome shotgun (WGS) entry which is preliminary data.</text>
</comment>
<keyword evidence="1" id="KW-0472">Membrane</keyword>
<feature type="transmembrane region" description="Helical" evidence="1">
    <location>
        <begin position="58"/>
        <end position="84"/>
    </location>
</feature>
<evidence type="ECO:0000256" key="1">
    <source>
        <dbReference type="SAM" id="Phobius"/>
    </source>
</evidence>
<evidence type="ECO:0000313" key="4">
    <source>
        <dbReference type="Proteomes" id="UP000297318"/>
    </source>
</evidence>
<organism evidence="3 4">
    <name type="scientific">Serinibacter arcticus</name>
    <dbReference type="NCBI Taxonomy" id="1655435"/>
    <lineage>
        <taxon>Bacteria</taxon>
        <taxon>Bacillati</taxon>
        <taxon>Actinomycetota</taxon>
        <taxon>Actinomycetes</taxon>
        <taxon>Micrococcales</taxon>
        <taxon>Beutenbergiaceae</taxon>
        <taxon>Serinibacter</taxon>
    </lineage>
</organism>
<dbReference type="Pfam" id="PF19803">
    <property type="entry name" value="DUF6286"/>
    <property type="match status" value="1"/>
</dbReference>
<accession>A0A4Z1E400</accession>
<dbReference type="InterPro" id="IPR046253">
    <property type="entry name" value="DUF6286"/>
</dbReference>
<dbReference type="EMBL" id="RHPJ01000002">
    <property type="protein sequence ID" value="TGO05648.1"/>
    <property type="molecule type" value="Genomic_DNA"/>
</dbReference>
<gene>
    <name evidence="3" type="ORF">SERN_1652</name>
</gene>
<evidence type="ECO:0000259" key="2">
    <source>
        <dbReference type="Pfam" id="PF19803"/>
    </source>
</evidence>
<dbReference type="Proteomes" id="UP000297318">
    <property type="component" value="Unassembled WGS sequence"/>
</dbReference>
<keyword evidence="4" id="KW-1185">Reference proteome</keyword>
<evidence type="ECO:0000313" key="3">
    <source>
        <dbReference type="EMBL" id="TGO05648.1"/>
    </source>
</evidence>
<reference evidence="3 4" key="1">
    <citation type="submission" date="2018-11" db="EMBL/GenBank/DDBJ databases">
        <title>Complete genome sequencing of the Actinobacteria Serinibacter sp. K3-2.</title>
        <authorList>
            <person name="Rakitin A.L."/>
            <person name="Beletsky A.V."/>
            <person name="Mardanov A.V."/>
            <person name="Ravin N.V."/>
            <person name="Gromova A.S."/>
            <person name="Filippova S.N."/>
            <person name="Gal'Chenko V.F."/>
        </authorList>
    </citation>
    <scope>NUCLEOTIDE SEQUENCE [LARGE SCALE GENOMIC DNA]</scope>
    <source>
        <strain evidence="3 4">K3-2</strain>
    </source>
</reference>
<dbReference type="OrthoDB" id="9877794at2"/>
<protein>
    <recommendedName>
        <fullName evidence="2">DUF6286 domain-containing protein</fullName>
    </recommendedName>
</protein>
<keyword evidence="1" id="KW-1133">Transmembrane helix</keyword>
<sequence length="185" mass="19069">MSATQLRRRPSRGVPATLVALIVLAVSVLATTAAVTRLASSDWPSWATGPARAVAQQSWGATPVIAAAVVGVVLGVVLLLAALVPGRRSGVPVDLSVTNAEVSEVVITQRGVARLAAAAADEVDGVESVDVSVSTRLVRVEVVTASRSDVESVRSAVQASVEDRLDVLGSGPVCEVRTRVRSRES</sequence>
<dbReference type="AlphaFoldDB" id="A0A4Z1E400"/>